<reference evidence="3 4" key="1">
    <citation type="submission" date="2024-09" db="EMBL/GenBank/DDBJ databases">
        <title>Rethinking Asexuality: The Enigmatic Case of Functional Sexual Genes in Lepraria (Stereocaulaceae).</title>
        <authorList>
            <person name="Doellman M."/>
            <person name="Sun Y."/>
            <person name="Barcenas-Pena A."/>
            <person name="Lumbsch H.T."/>
            <person name="Grewe F."/>
        </authorList>
    </citation>
    <scope>NUCLEOTIDE SEQUENCE [LARGE SCALE GENOMIC DNA]</scope>
    <source>
        <strain evidence="3 4">Mercado 3170</strain>
    </source>
</reference>
<evidence type="ECO:0000256" key="1">
    <source>
        <dbReference type="SAM" id="MobiDB-lite"/>
    </source>
</evidence>
<keyword evidence="4" id="KW-1185">Reference proteome</keyword>
<feature type="region of interest" description="Disordered" evidence="1">
    <location>
        <begin position="36"/>
        <end position="58"/>
    </location>
</feature>
<sequence length="237" mass="25409">MMELLNVLQYAILLGLSISASSAVVAIPRSPTSSIPSPASVVQSVPHPNSTSTNTFQNNLTSIRGTRSATPDELPPNPFVINIPGTDVSVTFSNYGRKVFIDDARQCIAQAIAETVRQIEAEHGEDPIRNVLRYEWGAILVLYPTPMLSWMTWVTAINGIIAFVEAYEAVELIFNINKSPAEGLGTGYLALTSLNHFTGDLPLAASSGLTSRTHGVNSTNMNETIPSIPSIPSSPSK</sequence>
<dbReference type="Proteomes" id="UP001590950">
    <property type="component" value="Unassembled WGS sequence"/>
</dbReference>
<organism evidence="3 4">
    <name type="scientific">Stereocaulon virgatum</name>
    <dbReference type="NCBI Taxonomy" id="373712"/>
    <lineage>
        <taxon>Eukaryota</taxon>
        <taxon>Fungi</taxon>
        <taxon>Dikarya</taxon>
        <taxon>Ascomycota</taxon>
        <taxon>Pezizomycotina</taxon>
        <taxon>Lecanoromycetes</taxon>
        <taxon>OSLEUM clade</taxon>
        <taxon>Lecanoromycetidae</taxon>
        <taxon>Lecanorales</taxon>
        <taxon>Lecanorineae</taxon>
        <taxon>Stereocaulaceae</taxon>
        <taxon>Stereocaulon</taxon>
    </lineage>
</organism>
<feature type="compositionally biased region" description="Low complexity" evidence="1">
    <location>
        <begin position="225"/>
        <end position="237"/>
    </location>
</feature>
<evidence type="ECO:0000256" key="2">
    <source>
        <dbReference type="SAM" id="SignalP"/>
    </source>
</evidence>
<dbReference type="EMBL" id="JBEFKJ010000019">
    <property type="protein sequence ID" value="KAL2040769.1"/>
    <property type="molecule type" value="Genomic_DNA"/>
</dbReference>
<proteinExistence type="predicted"/>
<feature type="compositionally biased region" description="Polar residues" evidence="1">
    <location>
        <begin position="212"/>
        <end position="224"/>
    </location>
</feature>
<comment type="caution">
    <text evidence="3">The sequence shown here is derived from an EMBL/GenBank/DDBJ whole genome shotgun (WGS) entry which is preliminary data.</text>
</comment>
<protein>
    <submittedName>
        <fullName evidence="3">Uncharacterized protein</fullName>
    </submittedName>
</protein>
<gene>
    <name evidence="3" type="ORF">N7G274_006227</name>
</gene>
<evidence type="ECO:0000313" key="4">
    <source>
        <dbReference type="Proteomes" id="UP001590950"/>
    </source>
</evidence>
<name>A0ABR4A4D3_9LECA</name>
<keyword evidence="2" id="KW-0732">Signal</keyword>
<feature type="chain" id="PRO_5047483472" evidence="2">
    <location>
        <begin position="23"/>
        <end position="237"/>
    </location>
</feature>
<feature type="signal peptide" evidence="2">
    <location>
        <begin position="1"/>
        <end position="22"/>
    </location>
</feature>
<evidence type="ECO:0000313" key="3">
    <source>
        <dbReference type="EMBL" id="KAL2040769.1"/>
    </source>
</evidence>
<feature type="compositionally biased region" description="Polar residues" evidence="1">
    <location>
        <begin position="41"/>
        <end position="58"/>
    </location>
</feature>
<feature type="region of interest" description="Disordered" evidence="1">
    <location>
        <begin position="212"/>
        <end position="237"/>
    </location>
</feature>
<accession>A0ABR4A4D3</accession>